<keyword evidence="1" id="KW-1133">Transmembrane helix</keyword>
<dbReference type="GO" id="GO:0005886">
    <property type="term" value="C:plasma membrane"/>
    <property type="evidence" value="ECO:0007669"/>
    <property type="project" value="TreeGrafter"/>
</dbReference>
<feature type="transmembrane region" description="Helical" evidence="1">
    <location>
        <begin position="29"/>
        <end position="52"/>
    </location>
</feature>
<proteinExistence type="predicted"/>
<dbReference type="GO" id="GO:0004713">
    <property type="term" value="F:protein tyrosine kinase activity"/>
    <property type="evidence" value="ECO:0007669"/>
    <property type="project" value="TreeGrafter"/>
</dbReference>
<comment type="caution">
    <text evidence="2">The sequence shown here is derived from an EMBL/GenBank/DDBJ whole genome shotgun (WGS) entry which is preliminary data.</text>
</comment>
<organism evidence="2 3">
    <name type="scientific">Sphingobium fontiphilum</name>
    <dbReference type="NCBI Taxonomy" id="944425"/>
    <lineage>
        <taxon>Bacteria</taxon>
        <taxon>Pseudomonadati</taxon>
        <taxon>Pseudomonadota</taxon>
        <taxon>Alphaproteobacteria</taxon>
        <taxon>Sphingomonadales</taxon>
        <taxon>Sphingomonadaceae</taxon>
        <taxon>Sphingobium</taxon>
    </lineage>
</organism>
<evidence type="ECO:0000313" key="2">
    <source>
        <dbReference type="EMBL" id="MBB3981615.1"/>
    </source>
</evidence>
<accession>A0A7W6DJ61</accession>
<evidence type="ECO:0000313" key="3">
    <source>
        <dbReference type="Proteomes" id="UP000552757"/>
    </source>
</evidence>
<gene>
    <name evidence="2" type="ORF">GGR44_001262</name>
</gene>
<keyword evidence="1" id="KW-0812">Transmembrane</keyword>
<dbReference type="Proteomes" id="UP000552757">
    <property type="component" value="Unassembled WGS sequence"/>
</dbReference>
<dbReference type="InterPro" id="IPR050445">
    <property type="entry name" value="Bact_polysacc_biosynth/exp"/>
</dbReference>
<dbReference type="EMBL" id="JACIEB010000002">
    <property type="protein sequence ID" value="MBB3981615.1"/>
    <property type="molecule type" value="Genomic_DNA"/>
</dbReference>
<dbReference type="AlphaFoldDB" id="A0A7W6DJ61"/>
<keyword evidence="1" id="KW-0472">Membrane</keyword>
<reference evidence="2 3" key="1">
    <citation type="submission" date="2020-08" db="EMBL/GenBank/DDBJ databases">
        <title>Genomic Encyclopedia of Type Strains, Phase IV (KMG-IV): sequencing the most valuable type-strain genomes for metagenomic binning, comparative biology and taxonomic classification.</title>
        <authorList>
            <person name="Goeker M."/>
        </authorList>
    </citation>
    <scope>NUCLEOTIDE SEQUENCE [LARGE SCALE GENOMIC DNA]</scope>
    <source>
        <strain evidence="2 3">DSM 29348</strain>
    </source>
</reference>
<dbReference type="PANTHER" id="PTHR32309">
    <property type="entry name" value="TYROSINE-PROTEIN KINASE"/>
    <property type="match status" value="1"/>
</dbReference>
<sequence length="388" mass="43025">MQELSAPLGHEGAQSRRIRSVIVRRLWRLRYFLMVVMLPTLIVGAYFAFFAADQYESEAHLLVRSGSGDRGGSGGIESMLRSVGGSGLEGAVQAIPLADYMRSHDVVASLRKNNNLVERYRRPEADMIARLNGEDPASETLLKYYRSRTDVELNTDTGILTVRVRTFRPKDSFELMNALLDLGEERVNALNERAYEVAIRQAKRQLGDAEAGLRKAQSALTAFRKGQSDIDPEGSGEAQLRLVTELRKDQALAEAEMQAIASQIGTNNPQYQALRSRASAISEQLNSQQSMLVGNSKSIASRLGDYQELQLRQEFESKRYSSAAASLEGAREQALRQQLFVVRLVQPSYPVKATYPKGLRGTVAVFLVLMLSYGIAWLLIAGVREHAA</sequence>
<dbReference type="PANTHER" id="PTHR32309:SF13">
    <property type="entry name" value="FERRIC ENTEROBACTIN TRANSPORT PROTEIN FEPE"/>
    <property type="match status" value="1"/>
</dbReference>
<name>A0A7W6DJ61_9SPHN</name>
<feature type="transmembrane region" description="Helical" evidence="1">
    <location>
        <begin position="363"/>
        <end position="383"/>
    </location>
</feature>
<keyword evidence="3" id="KW-1185">Reference proteome</keyword>
<evidence type="ECO:0000256" key="1">
    <source>
        <dbReference type="SAM" id="Phobius"/>
    </source>
</evidence>
<protein>
    <submittedName>
        <fullName evidence="2">Capsular polysaccharide transport system permease protein</fullName>
    </submittedName>
</protein>
<dbReference type="RefSeq" id="WP_183954598.1">
    <property type="nucleotide sequence ID" value="NZ_JACIEB010000002.1"/>
</dbReference>